<proteinExistence type="inferred from homology"/>
<dbReference type="Pfam" id="PF04140">
    <property type="entry name" value="ICMT"/>
    <property type="match status" value="1"/>
</dbReference>
<evidence type="ECO:0000256" key="4">
    <source>
        <dbReference type="ARBA" id="ARBA00023136"/>
    </source>
</evidence>
<keyword evidence="5" id="KW-0808">Transferase</keyword>
<comment type="caution">
    <text evidence="5">Lacks conserved residue(s) required for the propagation of feature annotation.</text>
</comment>
<keyword evidence="3 5" id="KW-1133">Transmembrane helix</keyword>
<dbReference type="AlphaFoldDB" id="A0A087G5P4"/>
<sequence length="117" mass="13900">MVDQHFRSYNNCFRRNHPQTAIITAGRSFTNLVKIRHEEHHRLLTEGVYRIMRHPSYYGFLIWSVGTQVMLCNPISAIAFAVVVWRFFAERIPLRSSSFKSSDHIALIILRREKRKR</sequence>
<dbReference type="Proteomes" id="UP000029120">
    <property type="component" value="Chromosome 8"/>
</dbReference>
<dbReference type="InterPro" id="IPR007269">
    <property type="entry name" value="ICMT_MeTrfase"/>
</dbReference>
<evidence type="ECO:0000313" key="6">
    <source>
        <dbReference type="EMBL" id="KFK25196.1"/>
    </source>
</evidence>
<keyword evidence="5" id="KW-0489">Methyltransferase</keyword>
<accession>A0A087G5P4</accession>
<dbReference type="GO" id="GO:0005789">
    <property type="term" value="C:endoplasmic reticulum membrane"/>
    <property type="evidence" value="ECO:0007669"/>
    <property type="project" value="UniProtKB-SubCell"/>
</dbReference>
<dbReference type="PANTHER" id="PTHR12714">
    <property type="entry name" value="PROTEIN-S ISOPRENYLCYSTEINE O-METHYLTRANSFERASE"/>
    <property type="match status" value="1"/>
</dbReference>
<dbReference type="PANTHER" id="PTHR12714:SF9">
    <property type="entry name" value="PROTEIN-S-ISOPRENYLCYSTEINE O-METHYLTRANSFERASE"/>
    <property type="match status" value="1"/>
</dbReference>
<dbReference type="GO" id="GO:0032259">
    <property type="term" value="P:methylation"/>
    <property type="evidence" value="ECO:0007669"/>
    <property type="project" value="UniProtKB-KW"/>
</dbReference>
<dbReference type="EMBL" id="CM002876">
    <property type="protein sequence ID" value="KFK25196.1"/>
    <property type="molecule type" value="Genomic_DNA"/>
</dbReference>
<evidence type="ECO:0000313" key="7">
    <source>
        <dbReference type="Proteomes" id="UP000029120"/>
    </source>
</evidence>
<keyword evidence="4 5" id="KW-0472">Membrane</keyword>
<feature type="transmembrane region" description="Helical" evidence="5">
    <location>
        <begin position="60"/>
        <end position="88"/>
    </location>
</feature>
<evidence type="ECO:0000256" key="1">
    <source>
        <dbReference type="ARBA" id="ARBA00004141"/>
    </source>
</evidence>
<evidence type="ECO:0000256" key="2">
    <source>
        <dbReference type="ARBA" id="ARBA00022692"/>
    </source>
</evidence>
<keyword evidence="7" id="KW-1185">Reference proteome</keyword>
<dbReference type="OrthoDB" id="422086at2759"/>
<dbReference type="GO" id="GO:0004671">
    <property type="term" value="F:protein C-terminal S-isoprenylcysteine carboxyl O-methyltransferase activity"/>
    <property type="evidence" value="ECO:0007669"/>
    <property type="project" value="UniProtKB-EC"/>
</dbReference>
<protein>
    <recommendedName>
        <fullName evidence="5">Protein-S-isoprenylcysteine O-methyltransferase</fullName>
        <ecNumber evidence="5">2.1.1.100</ecNumber>
    </recommendedName>
</protein>
<keyword evidence="2 5" id="KW-0812">Transmembrane</keyword>
<keyword evidence="5" id="KW-0256">Endoplasmic reticulum</keyword>
<reference evidence="7" key="1">
    <citation type="journal article" date="2015" name="Nat. Plants">
        <title>Genome expansion of Arabis alpina linked with retrotransposition and reduced symmetric DNA methylation.</title>
        <authorList>
            <person name="Willing E.M."/>
            <person name="Rawat V."/>
            <person name="Mandakova T."/>
            <person name="Maumus F."/>
            <person name="James G.V."/>
            <person name="Nordstroem K.J."/>
            <person name="Becker C."/>
            <person name="Warthmann N."/>
            <person name="Chica C."/>
            <person name="Szarzynska B."/>
            <person name="Zytnicki M."/>
            <person name="Albani M.C."/>
            <person name="Kiefer C."/>
            <person name="Bergonzi S."/>
            <person name="Castaings L."/>
            <person name="Mateos J.L."/>
            <person name="Berns M.C."/>
            <person name="Bujdoso N."/>
            <person name="Piofczyk T."/>
            <person name="de Lorenzo L."/>
            <person name="Barrero-Sicilia C."/>
            <person name="Mateos I."/>
            <person name="Piednoel M."/>
            <person name="Hagmann J."/>
            <person name="Chen-Min-Tao R."/>
            <person name="Iglesias-Fernandez R."/>
            <person name="Schuster S.C."/>
            <person name="Alonso-Blanco C."/>
            <person name="Roudier F."/>
            <person name="Carbonero P."/>
            <person name="Paz-Ares J."/>
            <person name="Davis S.J."/>
            <person name="Pecinka A."/>
            <person name="Quesneville H."/>
            <person name="Colot V."/>
            <person name="Lysak M.A."/>
            <person name="Weigel D."/>
            <person name="Coupland G."/>
            <person name="Schneeberger K."/>
        </authorList>
    </citation>
    <scope>NUCLEOTIDE SEQUENCE [LARGE SCALE GENOMIC DNA]</scope>
    <source>
        <strain evidence="7">cv. Pajares</strain>
    </source>
</reference>
<dbReference type="Gramene" id="KFK25196">
    <property type="protein sequence ID" value="KFK25196"/>
    <property type="gene ID" value="AALP_AA8G079800"/>
</dbReference>
<evidence type="ECO:0000256" key="5">
    <source>
        <dbReference type="RuleBase" id="RU362022"/>
    </source>
</evidence>
<comment type="catalytic activity">
    <reaction evidence="5">
        <text>[protein]-C-terminal S-[(2E,6E)-farnesyl]-L-cysteine + S-adenosyl-L-methionine = [protein]-C-terminal S-[(2E,6E)-farnesyl]-L-cysteine methyl ester + S-adenosyl-L-homocysteine</text>
        <dbReference type="Rhea" id="RHEA:21672"/>
        <dbReference type="Rhea" id="RHEA-COMP:12125"/>
        <dbReference type="Rhea" id="RHEA-COMP:12126"/>
        <dbReference type="ChEBI" id="CHEBI:57856"/>
        <dbReference type="ChEBI" id="CHEBI:59789"/>
        <dbReference type="ChEBI" id="CHEBI:90510"/>
        <dbReference type="ChEBI" id="CHEBI:90511"/>
        <dbReference type="EC" id="2.1.1.100"/>
    </reaction>
</comment>
<name>A0A087G5P4_ARAAL</name>
<comment type="subcellular location">
    <subcellularLocation>
        <location evidence="5">Endoplasmic reticulum membrane</location>
        <topology evidence="5">Multi-pass membrane protein</topology>
    </subcellularLocation>
    <subcellularLocation>
        <location evidence="1">Membrane</location>
        <topology evidence="1">Multi-pass membrane protein</topology>
    </subcellularLocation>
</comment>
<dbReference type="EC" id="2.1.1.100" evidence="5"/>
<keyword evidence="5" id="KW-0949">S-adenosyl-L-methionine</keyword>
<comment type="similarity">
    <text evidence="5">Belongs to the class VI-like SAM-binding methyltransferase superfamily. Isoprenylcysteine carboxyl methyltransferase family.</text>
</comment>
<gene>
    <name evidence="6" type="ordered locus">AALP_Aa8g079800</name>
</gene>
<organism evidence="6 7">
    <name type="scientific">Arabis alpina</name>
    <name type="common">Alpine rock-cress</name>
    <dbReference type="NCBI Taxonomy" id="50452"/>
    <lineage>
        <taxon>Eukaryota</taxon>
        <taxon>Viridiplantae</taxon>
        <taxon>Streptophyta</taxon>
        <taxon>Embryophyta</taxon>
        <taxon>Tracheophyta</taxon>
        <taxon>Spermatophyta</taxon>
        <taxon>Magnoliopsida</taxon>
        <taxon>eudicotyledons</taxon>
        <taxon>Gunneridae</taxon>
        <taxon>Pentapetalae</taxon>
        <taxon>rosids</taxon>
        <taxon>malvids</taxon>
        <taxon>Brassicales</taxon>
        <taxon>Brassicaceae</taxon>
        <taxon>Arabideae</taxon>
        <taxon>Arabis</taxon>
    </lineage>
</organism>
<evidence type="ECO:0000256" key="3">
    <source>
        <dbReference type="ARBA" id="ARBA00022989"/>
    </source>
</evidence>
<comment type="cofactor">
    <cofactor evidence="5">
        <name>Zn(2+)</name>
        <dbReference type="ChEBI" id="CHEBI:29105"/>
    </cofactor>
    <text evidence="5">Divalent metal cations. Probably Zn(2+).</text>
</comment>
<dbReference type="eggNOG" id="KOG2628">
    <property type="taxonomic scope" value="Eukaryota"/>
</dbReference>
<dbReference type="Gene3D" id="1.20.120.1630">
    <property type="match status" value="1"/>
</dbReference>